<sequence length="308" mass="31399">MRRMLVCFALMTLTAAAEAAPRYCDEVAAAIKNRLRTDAQSGLADRGAPASEADLAAFPLAAADREALKAASVRLARAGGAKGLALIDAESGAANCRRPLLFSLASGETKALAAPAPGDPFDRCGHGAVGLGAAGGRAFFLQSDGGADDLEQAAIFVQQGETLRKTCNISIRYTLEFTATDAFCATPDLCRLGPKAAVWARSWRAGGPELLDPAFSPAAAPKSGDAASAALPLAGAAAQTFAFDAPESHFAILGEPAADRLRIGAARSGPGVPPDATLVALYKGDRPVASFVVARRRGAAAAVIAQPD</sequence>
<proteinExistence type="predicted"/>
<evidence type="ECO:0000313" key="2">
    <source>
        <dbReference type="EMBL" id="SNB72983.1"/>
    </source>
</evidence>
<keyword evidence="1" id="KW-0732">Signal</keyword>
<dbReference type="OrthoDB" id="9913362at2"/>
<name>A0A212RKY9_RHOAC</name>
<evidence type="ECO:0000256" key="1">
    <source>
        <dbReference type="SAM" id="SignalP"/>
    </source>
</evidence>
<protein>
    <submittedName>
        <fullName evidence="2">Uncharacterized protein</fullName>
    </submittedName>
</protein>
<dbReference type="Proteomes" id="UP000198418">
    <property type="component" value="Unassembled WGS sequence"/>
</dbReference>
<gene>
    <name evidence="2" type="ORF">SAMN06265338_10544</name>
</gene>
<evidence type="ECO:0000313" key="3">
    <source>
        <dbReference type="Proteomes" id="UP000198418"/>
    </source>
</evidence>
<organism evidence="2 3">
    <name type="scientific">Rhodoblastus acidophilus</name>
    <name type="common">Rhodopseudomonas acidophila</name>
    <dbReference type="NCBI Taxonomy" id="1074"/>
    <lineage>
        <taxon>Bacteria</taxon>
        <taxon>Pseudomonadati</taxon>
        <taxon>Pseudomonadota</taxon>
        <taxon>Alphaproteobacteria</taxon>
        <taxon>Hyphomicrobiales</taxon>
        <taxon>Rhodoblastaceae</taxon>
        <taxon>Rhodoblastus</taxon>
    </lineage>
</organism>
<feature type="signal peptide" evidence="1">
    <location>
        <begin position="1"/>
        <end position="19"/>
    </location>
</feature>
<dbReference type="AlphaFoldDB" id="A0A212RKY9"/>
<feature type="chain" id="PRO_5013347200" evidence="1">
    <location>
        <begin position="20"/>
        <end position="308"/>
    </location>
</feature>
<dbReference type="RefSeq" id="WP_141098435.1">
    <property type="nucleotide sequence ID" value="NZ_FYDG01000005.1"/>
</dbReference>
<reference evidence="3" key="1">
    <citation type="submission" date="2017-06" db="EMBL/GenBank/DDBJ databases">
        <authorList>
            <person name="Varghese N."/>
            <person name="Submissions S."/>
        </authorList>
    </citation>
    <scope>NUCLEOTIDE SEQUENCE [LARGE SCALE GENOMIC DNA]</scope>
    <source>
        <strain evidence="3">DSM 137</strain>
    </source>
</reference>
<accession>A0A212RKY9</accession>
<dbReference type="EMBL" id="FYDG01000005">
    <property type="protein sequence ID" value="SNB72983.1"/>
    <property type="molecule type" value="Genomic_DNA"/>
</dbReference>
<keyword evidence="3" id="KW-1185">Reference proteome</keyword>